<dbReference type="AlphaFoldDB" id="A0A9W9Z6W2"/>
<evidence type="ECO:0000313" key="1">
    <source>
        <dbReference type="EMBL" id="KAJ7376010.1"/>
    </source>
</evidence>
<reference evidence="1" key="1">
    <citation type="submission" date="2023-01" db="EMBL/GenBank/DDBJ databases">
        <title>Genome assembly of the deep-sea coral Lophelia pertusa.</title>
        <authorList>
            <person name="Herrera S."/>
            <person name="Cordes E."/>
        </authorList>
    </citation>
    <scope>NUCLEOTIDE SEQUENCE</scope>
    <source>
        <strain evidence="1">USNM1676648</strain>
        <tissue evidence="1">Polyp</tissue>
    </source>
</reference>
<dbReference type="Proteomes" id="UP001163046">
    <property type="component" value="Unassembled WGS sequence"/>
</dbReference>
<keyword evidence="2" id="KW-1185">Reference proteome</keyword>
<proteinExistence type="predicted"/>
<gene>
    <name evidence="1" type="ORF">OS493_037477</name>
</gene>
<organism evidence="1 2">
    <name type="scientific">Desmophyllum pertusum</name>
    <dbReference type="NCBI Taxonomy" id="174260"/>
    <lineage>
        <taxon>Eukaryota</taxon>
        <taxon>Metazoa</taxon>
        <taxon>Cnidaria</taxon>
        <taxon>Anthozoa</taxon>
        <taxon>Hexacorallia</taxon>
        <taxon>Scleractinia</taxon>
        <taxon>Caryophylliina</taxon>
        <taxon>Caryophylliidae</taxon>
        <taxon>Desmophyllum</taxon>
    </lineage>
</organism>
<dbReference type="EMBL" id="MU826421">
    <property type="protein sequence ID" value="KAJ7376010.1"/>
    <property type="molecule type" value="Genomic_DNA"/>
</dbReference>
<accession>A0A9W9Z6W2</accession>
<sequence length="128" mass="14188">MATMEEGESPGAVSHTELMNVTRDNDDVFPYDVIQTWTGSNGPYMSLNRGVREGDVTQVTQVRRPDYANISPSNRNDSAANCMYAPLRLTAGSQGAKKNSRPYVNVDTTAIHYVGWQHQTVCSDQDCR</sequence>
<name>A0A9W9Z6W2_9CNID</name>
<protein>
    <submittedName>
        <fullName evidence="1">Uncharacterized protein</fullName>
    </submittedName>
</protein>
<comment type="caution">
    <text evidence="1">The sequence shown here is derived from an EMBL/GenBank/DDBJ whole genome shotgun (WGS) entry which is preliminary data.</text>
</comment>
<evidence type="ECO:0000313" key="2">
    <source>
        <dbReference type="Proteomes" id="UP001163046"/>
    </source>
</evidence>